<dbReference type="Proteomes" id="UP000297703">
    <property type="component" value="Unassembled WGS sequence"/>
</dbReference>
<reference evidence="1 2" key="2">
    <citation type="submission" date="2019-04" db="EMBL/GenBank/DDBJ databases">
        <title>The genome sequence of big-headed turtle.</title>
        <authorList>
            <person name="Gong S."/>
        </authorList>
    </citation>
    <scope>NUCLEOTIDE SEQUENCE [LARGE SCALE GENOMIC DNA]</scope>
    <source>
        <strain evidence="1">DO16091913</strain>
        <tissue evidence="1">Muscle</tissue>
    </source>
</reference>
<organism evidence="1 2">
    <name type="scientific">Platysternon megacephalum</name>
    <name type="common">big-headed turtle</name>
    <dbReference type="NCBI Taxonomy" id="55544"/>
    <lineage>
        <taxon>Eukaryota</taxon>
        <taxon>Metazoa</taxon>
        <taxon>Chordata</taxon>
        <taxon>Craniata</taxon>
        <taxon>Vertebrata</taxon>
        <taxon>Euteleostomi</taxon>
        <taxon>Archelosauria</taxon>
        <taxon>Testudinata</taxon>
        <taxon>Testudines</taxon>
        <taxon>Cryptodira</taxon>
        <taxon>Durocryptodira</taxon>
        <taxon>Testudinoidea</taxon>
        <taxon>Platysternidae</taxon>
        <taxon>Platysternon</taxon>
    </lineage>
</organism>
<dbReference type="AlphaFoldDB" id="A0A4D9DY75"/>
<keyword evidence="2" id="KW-1185">Reference proteome</keyword>
<sequence length="133" mass="15787">MYMDVFELDTIYICAHTESIYNIYNIHSYSTLQLSEFNSQKWKREIILNSRAQIYFFFLPTDWISQSFCGQKDCTKYLLLCQLIPQWWCAICKVSLLPIFTRSLLANPFSLKWYVLHIGMTLAKLKGGKHPYH</sequence>
<protein>
    <submittedName>
        <fullName evidence="1">Guanine nucleotide-binding protein subunit beta-4</fullName>
    </submittedName>
</protein>
<evidence type="ECO:0000313" key="1">
    <source>
        <dbReference type="EMBL" id="TFK03056.1"/>
    </source>
</evidence>
<proteinExistence type="predicted"/>
<gene>
    <name evidence="1" type="ORF">DR999_PMT14553</name>
</gene>
<reference evidence="1 2" key="1">
    <citation type="submission" date="2019-04" db="EMBL/GenBank/DDBJ databases">
        <title>Draft genome of the big-headed turtle Platysternon megacephalum.</title>
        <authorList>
            <person name="Gong S."/>
        </authorList>
    </citation>
    <scope>NUCLEOTIDE SEQUENCE [LARGE SCALE GENOMIC DNA]</scope>
    <source>
        <strain evidence="1">DO16091913</strain>
        <tissue evidence="1">Muscle</tissue>
    </source>
</reference>
<accession>A0A4D9DY75</accession>
<dbReference type="EMBL" id="QXTE01000168">
    <property type="protein sequence ID" value="TFK03056.1"/>
    <property type="molecule type" value="Genomic_DNA"/>
</dbReference>
<comment type="caution">
    <text evidence="1">The sequence shown here is derived from an EMBL/GenBank/DDBJ whole genome shotgun (WGS) entry which is preliminary data.</text>
</comment>
<evidence type="ECO:0000313" key="2">
    <source>
        <dbReference type="Proteomes" id="UP000297703"/>
    </source>
</evidence>
<name>A0A4D9DY75_9SAUR</name>